<reference evidence="3 5" key="1">
    <citation type="submission" date="2016-04" db="EMBL/GenBank/DDBJ databases">
        <title>Complete genome sequencing and analysis of CBMB27, Methylobacterium phyllosphaerae isolated from leaf tissues of rice (Oryza sativa L.).</title>
        <authorList>
            <person name="Lee Y."/>
            <person name="Hwangbo K."/>
            <person name="Chung H."/>
            <person name="Yoo J."/>
            <person name="Kim K.Y."/>
            <person name="Sa T.M."/>
            <person name="Um Y."/>
            <person name="Madhaiyan M."/>
        </authorList>
    </citation>
    <scope>NUCLEOTIDE SEQUENCE [LARGE SCALE GENOMIC DNA]</scope>
    <source>
        <strain evidence="3 5">CBMB27</strain>
    </source>
</reference>
<dbReference type="RefSeq" id="WP_043356668.1">
    <property type="nucleotide sequence ID" value="NZ_CP015367.1"/>
</dbReference>
<evidence type="ECO:0000256" key="2">
    <source>
        <dbReference type="SAM" id="SignalP"/>
    </source>
</evidence>
<evidence type="ECO:0000256" key="1">
    <source>
        <dbReference type="SAM" id="MobiDB-lite"/>
    </source>
</evidence>
<gene>
    <name evidence="3" type="ORF">MCBMB27_01134</name>
    <name evidence="4" type="ORF">SAMN05192567_10424</name>
</gene>
<dbReference type="EMBL" id="FOPK01000004">
    <property type="protein sequence ID" value="SFG48024.1"/>
    <property type="molecule type" value="Genomic_DNA"/>
</dbReference>
<organism evidence="4 6">
    <name type="scientific">Methylobacterium phyllosphaerae</name>
    <dbReference type="NCBI Taxonomy" id="418223"/>
    <lineage>
        <taxon>Bacteria</taxon>
        <taxon>Pseudomonadati</taxon>
        <taxon>Pseudomonadota</taxon>
        <taxon>Alphaproteobacteria</taxon>
        <taxon>Hyphomicrobiales</taxon>
        <taxon>Methylobacteriaceae</taxon>
        <taxon>Methylobacterium</taxon>
    </lineage>
</organism>
<evidence type="ECO:0000313" key="5">
    <source>
        <dbReference type="Proteomes" id="UP000185487"/>
    </source>
</evidence>
<reference evidence="4 6" key="2">
    <citation type="submission" date="2016-10" db="EMBL/GenBank/DDBJ databases">
        <authorList>
            <person name="Varghese N."/>
            <person name="Submissions S."/>
        </authorList>
    </citation>
    <scope>NUCLEOTIDE SEQUENCE [LARGE SCALE GENOMIC DNA]</scope>
    <source>
        <strain evidence="4 6">CBMB27</strain>
    </source>
</reference>
<dbReference type="KEGG" id="mphy:MCBMB27_01134"/>
<evidence type="ECO:0000313" key="3">
    <source>
        <dbReference type="EMBL" id="APT30425.1"/>
    </source>
</evidence>
<sequence>MTRRPLALLVPVAVTVSLSAAQVLAQQAPRAPRAAGSDRSAPDRRGGPPVIGCPSLANYRMLMRDGAAAAAAHLADPKADHLGCSALARTEFTGIVDKVTLGGQSYDCAGVRGTTACHWIAPGTIPETPAPAKR</sequence>
<keyword evidence="2" id="KW-0732">Signal</keyword>
<keyword evidence="5" id="KW-1185">Reference proteome</keyword>
<feature type="signal peptide" evidence="2">
    <location>
        <begin position="1"/>
        <end position="25"/>
    </location>
</feature>
<name>A0AAE8L598_9HYPH</name>
<dbReference type="EMBL" id="CP015367">
    <property type="protein sequence ID" value="APT30425.1"/>
    <property type="molecule type" value="Genomic_DNA"/>
</dbReference>
<evidence type="ECO:0000313" key="6">
    <source>
        <dbReference type="Proteomes" id="UP000199140"/>
    </source>
</evidence>
<evidence type="ECO:0008006" key="7">
    <source>
        <dbReference type="Google" id="ProtNLM"/>
    </source>
</evidence>
<feature type="region of interest" description="Disordered" evidence="1">
    <location>
        <begin position="27"/>
        <end position="49"/>
    </location>
</feature>
<accession>A0AAE8L598</accession>
<evidence type="ECO:0000313" key="4">
    <source>
        <dbReference type="EMBL" id="SFG48024.1"/>
    </source>
</evidence>
<feature type="chain" id="PRO_5041958958" description="Secreted protein" evidence="2">
    <location>
        <begin position="26"/>
        <end position="134"/>
    </location>
</feature>
<proteinExistence type="predicted"/>
<dbReference type="AlphaFoldDB" id="A0AAE8L598"/>
<dbReference type="Proteomes" id="UP000199140">
    <property type="component" value="Unassembled WGS sequence"/>
</dbReference>
<protein>
    <recommendedName>
        <fullName evidence="7">Secreted protein</fullName>
    </recommendedName>
</protein>
<dbReference type="Proteomes" id="UP000185487">
    <property type="component" value="Chromosome"/>
</dbReference>